<sequence length="135" mass="15178">ELIRKIEELGESASSSMTVMQLKALLSELKTSAKESDRFALQTKLQALNKASKKKATLQALADDMNVSYTASNTIPQIYAKVEEKVSMEHPGNPWDKVNFGKHALERVKAELEQLKSENAQLTRQAERSKSRKEM</sequence>
<organism evidence="3 4">
    <name type="scientific">Durusdinium trenchii</name>
    <dbReference type="NCBI Taxonomy" id="1381693"/>
    <lineage>
        <taxon>Eukaryota</taxon>
        <taxon>Sar</taxon>
        <taxon>Alveolata</taxon>
        <taxon>Dinophyceae</taxon>
        <taxon>Suessiales</taxon>
        <taxon>Symbiodiniaceae</taxon>
        <taxon>Durusdinium</taxon>
    </lineage>
</organism>
<feature type="region of interest" description="Disordered" evidence="1">
    <location>
        <begin position="116"/>
        <end position="135"/>
    </location>
</feature>
<evidence type="ECO:0000256" key="1">
    <source>
        <dbReference type="SAM" id="MobiDB-lite"/>
    </source>
</evidence>
<dbReference type="Proteomes" id="UP001642484">
    <property type="component" value="Unassembled WGS sequence"/>
</dbReference>
<proteinExistence type="predicted"/>
<reference evidence="3 4" key="1">
    <citation type="submission" date="2024-02" db="EMBL/GenBank/DDBJ databases">
        <authorList>
            <person name="Chen Y."/>
            <person name="Shah S."/>
            <person name="Dougan E. K."/>
            <person name="Thang M."/>
            <person name="Chan C."/>
        </authorList>
    </citation>
    <scope>NUCLEOTIDE SEQUENCE [LARGE SCALE GENOMIC DNA]</scope>
</reference>
<name>A0ABP0MIE6_9DINO</name>
<gene>
    <name evidence="2" type="ORF">CCMP2556_LOCUS25919</name>
    <name evidence="3" type="ORF">CCMP2556_LOCUS25921</name>
</gene>
<evidence type="ECO:0000313" key="4">
    <source>
        <dbReference type="Proteomes" id="UP001642484"/>
    </source>
</evidence>
<accession>A0ABP0MIE6</accession>
<evidence type="ECO:0000313" key="2">
    <source>
        <dbReference type="EMBL" id="CAK9050937.1"/>
    </source>
</evidence>
<protein>
    <submittedName>
        <fullName evidence="3">Uncharacterized protein</fullName>
    </submittedName>
</protein>
<dbReference type="EMBL" id="CAXAMN010017669">
    <property type="protein sequence ID" value="CAK9050937.1"/>
    <property type="molecule type" value="Genomic_DNA"/>
</dbReference>
<feature type="compositionally biased region" description="Basic and acidic residues" evidence="1">
    <location>
        <begin position="125"/>
        <end position="135"/>
    </location>
</feature>
<evidence type="ECO:0000313" key="3">
    <source>
        <dbReference type="EMBL" id="CAK9050946.1"/>
    </source>
</evidence>
<keyword evidence="4" id="KW-1185">Reference proteome</keyword>
<feature type="non-terminal residue" evidence="3">
    <location>
        <position position="1"/>
    </location>
</feature>
<dbReference type="EMBL" id="CAXAMN010017680">
    <property type="protein sequence ID" value="CAK9050946.1"/>
    <property type="molecule type" value="Genomic_DNA"/>
</dbReference>
<comment type="caution">
    <text evidence="3">The sequence shown here is derived from an EMBL/GenBank/DDBJ whole genome shotgun (WGS) entry which is preliminary data.</text>
</comment>